<dbReference type="Proteomes" id="UP000069902">
    <property type="component" value="Chromosome cPNK"/>
</dbReference>
<gene>
    <name evidence="1" type="ORF">PNK_1624</name>
</gene>
<dbReference type="RefSeq" id="WP_059061377.1">
    <property type="nucleotide sequence ID" value="NZ_LN879502.1"/>
</dbReference>
<protein>
    <submittedName>
        <fullName evidence="1">Putative secreted protein</fullName>
    </submittedName>
</protein>
<organism evidence="1 2">
    <name type="scientific">Candidatus Protochlamydia naegleriophila</name>
    <dbReference type="NCBI Taxonomy" id="389348"/>
    <lineage>
        <taxon>Bacteria</taxon>
        <taxon>Pseudomonadati</taxon>
        <taxon>Chlamydiota</taxon>
        <taxon>Chlamydiia</taxon>
        <taxon>Parachlamydiales</taxon>
        <taxon>Parachlamydiaceae</taxon>
        <taxon>Candidatus Protochlamydia</taxon>
    </lineage>
</organism>
<reference evidence="2" key="1">
    <citation type="submission" date="2015-09" db="EMBL/GenBank/DDBJ databases">
        <authorList>
            <person name="Bertelli C."/>
        </authorList>
    </citation>
    <scope>NUCLEOTIDE SEQUENCE [LARGE SCALE GENOMIC DNA]</scope>
    <source>
        <strain evidence="2">KNic</strain>
    </source>
</reference>
<proteinExistence type="predicted"/>
<keyword evidence="2" id="KW-1185">Reference proteome</keyword>
<dbReference type="EMBL" id="LN879502">
    <property type="protein sequence ID" value="CUI17233.1"/>
    <property type="molecule type" value="Genomic_DNA"/>
</dbReference>
<evidence type="ECO:0000313" key="1">
    <source>
        <dbReference type="EMBL" id="CUI17233.1"/>
    </source>
</evidence>
<dbReference type="KEGG" id="pnl:PNK_1624"/>
<dbReference type="AlphaFoldDB" id="A0A0U5ESU3"/>
<dbReference type="InParanoid" id="A0A0U5ESU3"/>
<sequence length="98" mass="10977">MKKFMGLIATFLLFSVPTFALLPPLYEGIKEVKTILASSNLSQKLQSGEVLETIQKNDSGYLITTNKHQLQVDVVYSQTGKIGPAEYELHFHEPIPLK</sequence>
<accession>A0A0U5ESU3</accession>
<name>A0A0U5ESU3_9BACT</name>
<dbReference type="PATRIC" id="fig|389348.3.peg.1820"/>
<evidence type="ECO:0000313" key="2">
    <source>
        <dbReference type="Proteomes" id="UP000069902"/>
    </source>
</evidence>